<evidence type="ECO:0000313" key="3">
    <source>
        <dbReference type="Proteomes" id="UP000667802"/>
    </source>
</evidence>
<accession>A0AAP5I4G2</accession>
<gene>
    <name evidence="2" type="ORF">G7B40_003045</name>
</gene>
<dbReference type="InterPro" id="IPR050903">
    <property type="entry name" value="Bact_Chemotaxis_MeTrfase"/>
</dbReference>
<dbReference type="InterPro" id="IPR000780">
    <property type="entry name" value="CheR_MeTrfase"/>
</dbReference>
<dbReference type="PANTHER" id="PTHR24422:SF21">
    <property type="entry name" value="CHEMOTAXIS PROTEIN METHYLTRANSFERASE 1"/>
    <property type="match status" value="1"/>
</dbReference>
<sequence>MVTYINKPAKDKPVKGVISMDFAYLRKLVREHSAVVLDKDKEYLAELHLGSLAESAGFDSIASLVAHLKTEPFGGLHIQVIEALVTNETSFFRDRHPFEALKKSVLPELVNKRVGERSLNIWCAACSSGQEPYSIAMLIREEFPILANWKLRLIASDFSVKVLTRARKGRYNQLEINRGLSQELRDKYFQQQGDEWEINEEIRQMVEFHQINLIQSWSFLPRMDVIFLRNVLIYFDIETRKTILGKVQELLRPDGCLFLGGSETTINLNDSFERVKLENSICHRLLNISPL</sequence>
<reference evidence="3" key="1">
    <citation type="journal article" date="2021" name="Science">
        <title>Hunting the eagle killer: A cyanobacterial neurotoxin causes vacuolar myelinopathy.</title>
        <authorList>
            <person name="Breinlinger S."/>
            <person name="Phillips T.J."/>
            <person name="Haram B.N."/>
            <person name="Mares J."/>
            <person name="Martinez Yerena J.A."/>
            <person name="Hrouzek P."/>
            <person name="Sobotka R."/>
            <person name="Henderson W.M."/>
            <person name="Schmieder P."/>
            <person name="Williams S.M."/>
            <person name="Lauderdale J.D."/>
            <person name="Wilde H.D."/>
            <person name="Gerrin W."/>
            <person name="Kust A."/>
            <person name="Washington J.W."/>
            <person name="Wagner C."/>
            <person name="Geier B."/>
            <person name="Liebeke M."/>
            <person name="Enke H."/>
            <person name="Niedermeyer T.H.J."/>
            <person name="Wilde S.B."/>
        </authorList>
    </citation>
    <scope>NUCLEOTIDE SEQUENCE [LARGE SCALE GENOMIC DNA]</scope>
    <source>
        <strain evidence="3">Thurmond2011</strain>
    </source>
</reference>
<dbReference type="InterPro" id="IPR029063">
    <property type="entry name" value="SAM-dependent_MTases_sf"/>
</dbReference>
<dbReference type="RefSeq" id="WP_208345111.1">
    <property type="nucleotide sequence ID" value="NZ_CAWQFN010000591.1"/>
</dbReference>
<proteinExistence type="predicted"/>
<organism evidence="2 3">
    <name type="scientific">Aetokthonos hydrillicola Thurmond2011</name>
    <dbReference type="NCBI Taxonomy" id="2712845"/>
    <lineage>
        <taxon>Bacteria</taxon>
        <taxon>Bacillati</taxon>
        <taxon>Cyanobacteriota</taxon>
        <taxon>Cyanophyceae</taxon>
        <taxon>Nostocales</taxon>
        <taxon>Hapalosiphonaceae</taxon>
        <taxon>Aetokthonos</taxon>
    </lineage>
</organism>
<dbReference type="AlphaFoldDB" id="A0AAP5I4G2"/>
<dbReference type="Proteomes" id="UP000667802">
    <property type="component" value="Unassembled WGS sequence"/>
</dbReference>
<dbReference type="PRINTS" id="PR00996">
    <property type="entry name" value="CHERMTFRASE"/>
</dbReference>
<dbReference type="GO" id="GO:0008757">
    <property type="term" value="F:S-adenosylmethionine-dependent methyltransferase activity"/>
    <property type="evidence" value="ECO:0007669"/>
    <property type="project" value="InterPro"/>
</dbReference>
<evidence type="ECO:0000313" key="2">
    <source>
        <dbReference type="EMBL" id="MDR9893562.1"/>
    </source>
</evidence>
<dbReference type="PANTHER" id="PTHR24422">
    <property type="entry name" value="CHEMOTAXIS PROTEIN METHYLTRANSFERASE"/>
    <property type="match status" value="1"/>
</dbReference>
<dbReference type="EMBL" id="JAALHA020000001">
    <property type="protein sequence ID" value="MDR9893562.1"/>
    <property type="molecule type" value="Genomic_DNA"/>
</dbReference>
<protein>
    <submittedName>
        <fullName evidence="2">Protein-glutamate O-methyltransferase CheR</fullName>
    </submittedName>
</protein>
<name>A0AAP5I4G2_9CYAN</name>
<dbReference type="SUPFAM" id="SSF47757">
    <property type="entry name" value="Chemotaxis receptor methyltransferase CheR, N-terminal domain"/>
    <property type="match status" value="1"/>
</dbReference>
<dbReference type="Pfam" id="PF01739">
    <property type="entry name" value="CheR"/>
    <property type="match status" value="1"/>
</dbReference>
<evidence type="ECO:0000259" key="1">
    <source>
        <dbReference type="PROSITE" id="PS50123"/>
    </source>
</evidence>
<dbReference type="InterPro" id="IPR022642">
    <property type="entry name" value="CheR_C"/>
</dbReference>
<keyword evidence="3" id="KW-1185">Reference proteome</keyword>
<dbReference type="SUPFAM" id="SSF53335">
    <property type="entry name" value="S-adenosyl-L-methionine-dependent methyltransferases"/>
    <property type="match status" value="1"/>
</dbReference>
<dbReference type="Gene3D" id="3.40.50.150">
    <property type="entry name" value="Vaccinia Virus protein VP39"/>
    <property type="match status" value="1"/>
</dbReference>
<comment type="caution">
    <text evidence="2">The sequence shown here is derived from an EMBL/GenBank/DDBJ whole genome shotgun (WGS) entry which is preliminary data.</text>
</comment>
<dbReference type="SMART" id="SM00138">
    <property type="entry name" value="MeTrc"/>
    <property type="match status" value="1"/>
</dbReference>
<feature type="domain" description="CheR-type methyltransferase" evidence="1">
    <location>
        <begin position="21"/>
        <end position="273"/>
    </location>
</feature>
<dbReference type="PROSITE" id="PS50123">
    <property type="entry name" value="CHER"/>
    <property type="match status" value="1"/>
</dbReference>